<gene>
    <name evidence="1" type="ORF">Q8A67_021131</name>
</gene>
<comment type="caution">
    <text evidence="1">The sequence shown here is derived from an EMBL/GenBank/DDBJ whole genome shotgun (WGS) entry which is preliminary data.</text>
</comment>
<protein>
    <submittedName>
        <fullName evidence="1">Uncharacterized protein</fullName>
    </submittedName>
</protein>
<dbReference type="AlphaFoldDB" id="A0AA88P598"/>
<evidence type="ECO:0000313" key="1">
    <source>
        <dbReference type="EMBL" id="KAK2873978.1"/>
    </source>
</evidence>
<dbReference type="Proteomes" id="UP001187343">
    <property type="component" value="Unassembled WGS sequence"/>
</dbReference>
<organism evidence="1 2">
    <name type="scientific">Cirrhinus molitorella</name>
    <name type="common">mud carp</name>
    <dbReference type="NCBI Taxonomy" id="172907"/>
    <lineage>
        <taxon>Eukaryota</taxon>
        <taxon>Metazoa</taxon>
        <taxon>Chordata</taxon>
        <taxon>Craniata</taxon>
        <taxon>Vertebrata</taxon>
        <taxon>Euteleostomi</taxon>
        <taxon>Actinopterygii</taxon>
        <taxon>Neopterygii</taxon>
        <taxon>Teleostei</taxon>
        <taxon>Ostariophysi</taxon>
        <taxon>Cypriniformes</taxon>
        <taxon>Cyprinidae</taxon>
        <taxon>Labeoninae</taxon>
        <taxon>Labeonini</taxon>
        <taxon>Cirrhinus</taxon>
    </lineage>
</organism>
<reference evidence="1" key="1">
    <citation type="submission" date="2023-08" db="EMBL/GenBank/DDBJ databases">
        <title>Chromosome-level Genome Assembly of mud carp (Cirrhinus molitorella).</title>
        <authorList>
            <person name="Liu H."/>
        </authorList>
    </citation>
    <scope>NUCLEOTIDE SEQUENCE</scope>
    <source>
        <strain evidence="1">Prfri</strain>
        <tissue evidence="1">Muscle</tissue>
    </source>
</reference>
<accession>A0AA88P598</accession>
<keyword evidence="2" id="KW-1185">Reference proteome</keyword>
<evidence type="ECO:0000313" key="2">
    <source>
        <dbReference type="Proteomes" id="UP001187343"/>
    </source>
</evidence>
<name>A0AA88P598_9TELE</name>
<sequence>MRTLRTKRLPSERPRVLQVIRRQRATQDGRRRRVALHMRYSSGINPRPGYFWFTVLHSGTKSLNSDPREGPAVAWRGRRAGWRIGSCAGVERAIQERRVHGGFPGRTAWLVEAVCLQKRRQTPTEMPICTHTACGGRDREEG</sequence>
<dbReference type="EMBL" id="JAUYZG010000021">
    <property type="protein sequence ID" value="KAK2873978.1"/>
    <property type="molecule type" value="Genomic_DNA"/>
</dbReference>
<proteinExistence type="predicted"/>